<dbReference type="GO" id="GO:0008324">
    <property type="term" value="F:monoatomic cation transmembrane transporter activity"/>
    <property type="evidence" value="ECO:0007669"/>
    <property type="project" value="InterPro"/>
</dbReference>
<dbReference type="Proteomes" id="UP000606900">
    <property type="component" value="Unassembled WGS sequence"/>
</dbReference>
<dbReference type="GO" id="GO:0005886">
    <property type="term" value="C:plasma membrane"/>
    <property type="evidence" value="ECO:0007669"/>
    <property type="project" value="UniProtKB-SubCell"/>
</dbReference>
<evidence type="ECO:0000256" key="1">
    <source>
        <dbReference type="ARBA" id="ARBA00004651"/>
    </source>
</evidence>
<dbReference type="EMBL" id="LN515531">
    <property type="protein sequence ID" value="CEA13424.1"/>
    <property type="molecule type" value="Genomic_DNA"/>
</dbReference>
<proteinExistence type="predicted"/>
<evidence type="ECO:0000313" key="7">
    <source>
        <dbReference type="EMBL" id="AIS31051.1"/>
    </source>
</evidence>
<dbReference type="Proteomes" id="UP000029661">
    <property type="component" value="Chromosome"/>
</dbReference>
<dbReference type="STRING" id="2162.BRM9_0222"/>
<dbReference type="InterPro" id="IPR002758">
    <property type="entry name" value="Cation_antiport_E"/>
</dbReference>
<dbReference type="PATRIC" id="fig|2162.10.peg.2244"/>
<reference evidence="10" key="3">
    <citation type="submission" date="2020-10" db="EMBL/GenBank/DDBJ databases">
        <title>Dehalococcoides mccartyi of a TCE/Cr reducing biochatode.</title>
        <authorList>
            <person name="Matturro B."/>
        </authorList>
    </citation>
    <scope>NUCLEOTIDE SEQUENCE</scope>
    <source>
        <strain evidence="10">Bin2</strain>
    </source>
</reference>
<feature type="transmembrane region" description="Helical" evidence="6">
    <location>
        <begin position="6"/>
        <end position="25"/>
    </location>
</feature>
<evidence type="ECO:0000256" key="3">
    <source>
        <dbReference type="ARBA" id="ARBA00022692"/>
    </source>
</evidence>
<dbReference type="GeneID" id="82850360"/>
<dbReference type="KEGG" id="mfi:DSM1535_1083"/>
<dbReference type="PANTHER" id="PTHR34584:SF1">
    <property type="entry name" value="NA(+)_H(+) ANTIPORTER SUBUNIT E1"/>
    <property type="match status" value="1"/>
</dbReference>
<evidence type="ECO:0000256" key="4">
    <source>
        <dbReference type="ARBA" id="ARBA00022989"/>
    </source>
</evidence>
<evidence type="ECO:0000256" key="2">
    <source>
        <dbReference type="ARBA" id="ARBA00022475"/>
    </source>
</evidence>
<evidence type="ECO:0000313" key="8">
    <source>
        <dbReference type="EMBL" id="CEA13424.1"/>
    </source>
</evidence>
<dbReference type="EMBL" id="CP006933">
    <property type="protein sequence ID" value="AIS31051.1"/>
    <property type="molecule type" value="Genomic_DNA"/>
</dbReference>
<dbReference type="PANTHER" id="PTHR34584">
    <property type="entry name" value="NA(+)/H(+) ANTIPORTER SUBUNIT E1"/>
    <property type="match status" value="1"/>
</dbReference>
<reference evidence="9" key="2">
    <citation type="submission" date="2014-09" db="EMBL/GenBank/DDBJ databases">
        <authorList>
            <person name="Bishop-Lilly K.A."/>
            <person name="Broomall S.M."/>
            <person name="Chain P.S."/>
            <person name="Chertkov O."/>
            <person name="Coyne S.R."/>
            <person name="Daligault H.E."/>
            <person name="Davenport K.W."/>
            <person name="Erkkila T."/>
            <person name="Frey K.G."/>
            <person name="Gibbons H.S."/>
            <person name="Gu W."/>
            <person name="Jaissle J."/>
            <person name="Johnson S.L."/>
            <person name="Koroleva G.I."/>
            <person name="Ladner J.T."/>
            <person name="Lo C.-C."/>
            <person name="Minogue T.D."/>
            <person name="Munk C."/>
            <person name="Palacios G.F."/>
            <person name="Redden C.L."/>
            <person name="Rosenzweig C.N."/>
            <person name="Scholz M.B."/>
            <person name="Teshima H."/>
            <person name="Xu Y."/>
        </authorList>
    </citation>
    <scope>NUCLEOTIDE SEQUENCE</scope>
    <source>
        <strain evidence="9">Mb9</strain>
    </source>
</reference>
<dbReference type="NCBIfam" id="NF004922">
    <property type="entry name" value="PRK06279.1"/>
    <property type="match status" value="1"/>
</dbReference>
<keyword evidence="3 6" id="KW-0812">Transmembrane</keyword>
<comment type="subcellular location">
    <subcellularLocation>
        <location evidence="1">Cell membrane</location>
        <topology evidence="1">Multi-pass membrane protein</topology>
    </subcellularLocation>
</comment>
<name>A0A089Z8B7_METFO</name>
<evidence type="ECO:0000313" key="9">
    <source>
        <dbReference type="EMBL" id="CEL25789.1"/>
    </source>
</evidence>
<evidence type="ECO:0000256" key="5">
    <source>
        <dbReference type="ARBA" id="ARBA00023136"/>
    </source>
</evidence>
<evidence type="ECO:0000313" key="10">
    <source>
        <dbReference type="EMBL" id="MBF4474849.1"/>
    </source>
</evidence>
<keyword evidence="5 6" id="KW-0472">Membrane</keyword>
<dbReference type="EMBL" id="JADIIL010000018">
    <property type="protein sequence ID" value="MBF4474849.1"/>
    <property type="molecule type" value="Genomic_DNA"/>
</dbReference>
<dbReference type="KEGG" id="mfc:BRM9_0222"/>
<keyword evidence="4 6" id="KW-1133">Transmembrane helix</keyword>
<evidence type="ECO:0000313" key="12">
    <source>
        <dbReference type="Proteomes" id="UP000062768"/>
    </source>
</evidence>
<evidence type="ECO:0000313" key="11">
    <source>
        <dbReference type="Proteomes" id="UP000029661"/>
    </source>
</evidence>
<reference evidence="7" key="1">
    <citation type="submission" date="2013-12" db="EMBL/GenBank/DDBJ databases">
        <title>The complete genome sequence of Methanobacterium sp. BRM9.</title>
        <authorList>
            <consortium name="Pastoral Greenhouse Gas Research Consortium"/>
            <person name="Kelly W.J."/>
            <person name="Leahy S.C."/>
            <person name="Perry R."/>
            <person name="Li D."/>
            <person name="Altermann E."/>
            <person name="Lambie S.C."/>
            <person name="Attwood G.T."/>
        </authorList>
    </citation>
    <scope>NUCLEOTIDE SEQUENCE [LARGE SCALE GENOMIC DNA]</scope>
    <source>
        <strain evidence="7">BRM9</strain>
    </source>
</reference>
<protein>
    <submittedName>
        <fullName evidence="7">Energy-converting hydrogenase B subunit A EhbA</fullName>
    </submittedName>
    <submittedName>
        <fullName evidence="8">Energy-converting hydrogenase B, subunit A</fullName>
    </submittedName>
    <submittedName>
        <fullName evidence="10">Monovalent cation/H+ antiporter subunit E</fullName>
    </submittedName>
</protein>
<dbReference type="Pfam" id="PF01899">
    <property type="entry name" value="MNHE"/>
    <property type="match status" value="1"/>
</dbReference>
<dbReference type="Proteomes" id="UP000062768">
    <property type="component" value="Chromosome I"/>
</dbReference>
<evidence type="ECO:0000256" key="6">
    <source>
        <dbReference type="SAM" id="Phobius"/>
    </source>
</evidence>
<dbReference type="AlphaFoldDB" id="A0A089Z8B7"/>
<dbReference type="EMBL" id="LN734822">
    <property type="protein sequence ID" value="CEL25789.1"/>
    <property type="molecule type" value="Genomic_DNA"/>
</dbReference>
<keyword evidence="2" id="KW-1003">Cell membrane</keyword>
<gene>
    <name evidence="7" type="primary">ehbA</name>
    <name evidence="7" type="ORF">BRM9_0222</name>
    <name evidence="8" type="ORF">DSM1535_1083</name>
    <name evidence="10" type="ORF">ISP06_05180</name>
    <name evidence="9" type="ORF">MB9_2174</name>
</gene>
<organism evidence="7 11">
    <name type="scientific">Methanobacterium formicicum</name>
    <dbReference type="NCBI Taxonomy" id="2162"/>
    <lineage>
        <taxon>Archaea</taxon>
        <taxon>Methanobacteriati</taxon>
        <taxon>Methanobacteriota</taxon>
        <taxon>Methanomada group</taxon>
        <taxon>Methanobacteria</taxon>
        <taxon>Methanobacteriales</taxon>
        <taxon>Methanobacteriaceae</taxon>
        <taxon>Methanobacterium</taxon>
    </lineage>
</organism>
<keyword evidence="12" id="KW-1185">Reference proteome</keyword>
<sequence length="103" mass="11499">MFITRIFYGIAYFIVLIWEIIKATVDVAIRTLNGKVDPVIVEIPTVLKRPVSQTILANSITLTPGTLSIDLDSEKQVIKVATIVPRANEDVIPFEPYIKGMLE</sequence>
<accession>A0A089Z8B7</accession>
<dbReference type="OrthoDB" id="85180at2157"/>
<dbReference type="RefSeq" id="WP_048072637.1">
    <property type="nucleotide sequence ID" value="NZ_CALCVY010000131.1"/>
</dbReference>